<dbReference type="EMBL" id="FRAG01000021">
    <property type="protein sequence ID" value="SHK02315.1"/>
    <property type="molecule type" value="Genomic_DNA"/>
</dbReference>
<dbReference type="InterPro" id="IPR024523">
    <property type="entry name" value="DUF3793"/>
</dbReference>
<accession>A0A1M6P2W5</accession>
<proteinExistence type="predicted"/>
<keyword evidence="2" id="KW-1185">Reference proteome</keyword>
<reference evidence="2" key="1">
    <citation type="submission" date="2016-11" db="EMBL/GenBank/DDBJ databases">
        <authorList>
            <person name="Varghese N."/>
            <person name="Submissions S."/>
        </authorList>
    </citation>
    <scope>NUCLEOTIDE SEQUENCE [LARGE SCALE GENOMIC DNA]</scope>
    <source>
        <strain evidence="2">DSM 15212 / CIP 107654 / DViRD3</strain>
    </source>
</reference>
<sequence length="198" mass="23103">MKKCAETCILSHKINDDFVVWLVGILGPVLMGSKPAELLSFPKQDKYLLKKIQNIEKHMAKCKRITYKSFEFKNNSVKILFYNPKTLDQNLKEYRNMRFLKSVGYPEKYDLEIYVQFIVDKMKDGVIPHEIGVFLGYPLKDIIGFIGHPSLKLTKINGWRVYGDPKLSDRRFNEFLEAKNKIKKLLESNKPEEVLLSV</sequence>
<dbReference type="Pfam" id="PF12672">
    <property type="entry name" value="DUF3793"/>
    <property type="match status" value="1"/>
</dbReference>
<organism evidence="1 2">
    <name type="scientific">Paramaledivibacter caminithermalis (strain DSM 15212 / CIP 107654 / DViRD3)</name>
    <name type="common">Clostridium caminithermale</name>
    <dbReference type="NCBI Taxonomy" id="1121301"/>
    <lineage>
        <taxon>Bacteria</taxon>
        <taxon>Bacillati</taxon>
        <taxon>Bacillota</taxon>
        <taxon>Clostridia</taxon>
        <taxon>Peptostreptococcales</taxon>
        <taxon>Caminicellaceae</taxon>
        <taxon>Paramaledivibacter</taxon>
    </lineage>
</organism>
<dbReference type="AlphaFoldDB" id="A0A1M6P2W5"/>
<dbReference type="OrthoDB" id="5393676at2"/>
<dbReference type="STRING" id="1121301.SAMN02745912_01987"/>
<protein>
    <recommendedName>
        <fullName evidence="3">DUF3793 family protein</fullName>
    </recommendedName>
</protein>
<dbReference type="Proteomes" id="UP000184465">
    <property type="component" value="Unassembled WGS sequence"/>
</dbReference>
<evidence type="ECO:0000313" key="2">
    <source>
        <dbReference type="Proteomes" id="UP000184465"/>
    </source>
</evidence>
<dbReference type="RefSeq" id="WP_073149422.1">
    <property type="nucleotide sequence ID" value="NZ_FRAG01000021.1"/>
</dbReference>
<evidence type="ECO:0008006" key="3">
    <source>
        <dbReference type="Google" id="ProtNLM"/>
    </source>
</evidence>
<evidence type="ECO:0000313" key="1">
    <source>
        <dbReference type="EMBL" id="SHK02315.1"/>
    </source>
</evidence>
<name>A0A1M6P2W5_PARC5</name>
<gene>
    <name evidence="1" type="ORF">SAMN02745912_01987</name>
</gene>